<dbReference type="InterPro" id="IPR029021">
    <property type="entry name" value="Prot-tyrosine_phosphatase-like"/>
</dbReference>
<keyword evidence="2" id="KW-1185">Reference proteome</keyword>
<dbReference type="AlphaFoldDB" id="A0A1G4MD48"/>
<dbReference type="Gene3D" id="3.90.190.10">
    <property type="entry name" value="Protein tyrosine phosphatase superfamily"/>
    <property type="match status" value="1"/>
</dbReference>
<sequence length="613" mass="69931">MVQQDIVSVRVLNKQDTVANERYVYLKHSEYHVGSGIAGVLTFPVSAGFPSFKERVVKEGEYGFPQHKLVLLLHGHSSHKNAVYLPLLAKTLGDMGYYVLRIDFRNMGDSEPNRDEKVGRTISQDCEDIETVFQFVSTEQCRELVGHYLTLDTIVAHSRGVMSMFEFARTRYVPNLVNACGRFVASGLYEKSRRRNPNWDKEGGFKCSMLRYGKIQELWIPKSETLSAATVDTAKFAEIDPRTWVMSIYGSYDDVIPLSAITQYSNLFEGRHTSDMVMYADHNFYGLPDDPNVHDLPLRKGKVNYNFVAVERIAAHLQPEKQLQRFYKVSSQIASKQNPADIMSRWPLPFNFSHVSNFRDLGGFKTTNGRRVKPGVFFRCANPCDITSDAMEYMTQRLHVSKVFDLRSTAEAKEHGAIKGIEVENLPLNDHQSLAPEDLAKHYQGLLLSPYMFPQAYLVITRNSAPRLKTFFQYIIDGKCDSQHAVLFHCAAGKDRTGILAMLILAILGVDDDTISREYELTALGLKTEQKLIDMMEKRGDVFYEMLGSRELAKEYNVDPKIMCRNVLSSKYEAMRLFIDKFNAEYGSVERFFLNTLGFEPKDIDTIRNTLLE</sequence>
<dbReference type="Pfam" id="PF13350">
    <property type="entry name" value="Y_phosphatase3"/>
    <property type="match status" value="1"/>
</dbReference>
<evidence type="ECO:0000313" key="2">
    <source>
        <dbReference type="Proteomes" id="UP000190831"/>
    </source>
</evidence>
<dbReference type="PANTHER" id="PTHR31126:SF1">
    <property type="entry name" value="TYROSINE SPECIFIC PROTEIN PHOSPHATASES DOMAIN-CONTAINING PROTEIN"/>
    <property type="match status" value="1"/>
</dbReference>
<proteinExistence type="predicted"/>
<dbReference type="PROSITE" id="PS00383">
    <property type="entry name" value="TYR_PHOSPHATASE_1"/>
    <property type="match status" value="1"/>
</dbReference>
<dbReference type="SUPFAM" id="SSF52799">
    <property type="entry name" value="(Phosphotyrosine protein) phosphatases II"/>
    <property type="match status" value="1"/>
</dbReference>
<dbReference type="EMBL" id="LT598488">
    <property type="protein sequence ID" value="SCW01796.1"/>
    <property type="molecule type" value="Genomic_DNA"/>
</dbReference>
<dbReference type="InterPro" id="IPR026893">
    <property type="entry name" value="Tyr/Ser_Pase_IphP-type"/>
</dbReference>
<organism evidence="1 2">
    <name type="scientific">Lachancea fermentati</name>
    <name type="common">Zygosaccharomyces fermentati</name>
    <dbReference type="NCBI Taxonomy" id="4955"/>
    <lineage>
        <taxon>Eukaryota</taxon>
        <taxon>Fungi</taxon>
        <taxon>Dikarya</taxon>
        <taxon>Ascomycota</taxon>
        <taxon>Saccharomycotina</taxon>
        <taxon>Saccharomycetes</taxon>
        <taxon>Saccharomycetales</taxon>
        <taxon>Saccharomycetaceae</taxon>
        <taxon>Lachancea</taxon>
    </lineage>
</organism>
<protein>
    <submittedName>
        <fullName evidence="1">LAFE_0E07448g1_1</fullName>
    </submittedName>
</protein>
<dbReference type="STRING" id="4955.A0A1G4MD48"/>
<evidence type="ECO:0000313" key="1">
    <source>
        <dbReference type="EMBL" id="SCW01796.1"/>
    </source>
</evidence>
<dbReference type="GO" id="GO:0004721">
    <property type="term" value="F:phosphoprotein phosphatase activity"/>
    <property type="evidence" value="ECO:0007669"/>
    <property type="project" value="InterPro"/>
</dbReference>
<dbReference type="Proteomes" id="UP000190831">
    <property type="component" value="Chromosome E"/>
</dbReference>
<dbReference type="InterPro" id="IPR029058">
    <property type="entry name" value="AB_hydrolase_fold"/>
</dbReference>
<dbReference type="PANTHER" id="PTHR31126">
    <property type="entry name" value="TYROSINE-PROTEIN PHOSPHATASE"/>
    <property type="match status" value="1"/>
</dbReference>
<dbReference type="OrthoDB" id="449382at2759"/>
<accession>A0A1G4MD48</accession>
<dbReference type="Gene3D" id="3.40.50.1820">
    <property type="entry name" value="alpha/beta hydrolase"/>
    <property type="match status" value="1"/>
</dbReference>
<name>A0A1G4MD48_LACFM</name>
<reference evidence="2" key="1">
    <citation type="submission" date="2016-03" db="EMBL/GenBank/DDBJ databases">
        <authorList>
            <person name="Devillers H."/>
        </authorList>
    </citation>
    <scope>NUCLEOTIDE SEQUENCE [LARGE SCALE GENOMIC DNA]</scope>
</reference>
<dbReference type="InterPro" id="IPR016130">
    <property type="entry name" value="Tyr_Pase_AS"/>
</dbReference>
<dbReference type="SUPFAM" id="SSF53474">
    <property type="entry name" value="alpha/beta-Hydrolases"/>
    <property type="match status" value="1"/>
</dbReference>
<dbReference type="OMA" id="RNYCYQK"/>
<gene>
    <name evidence="1" type="ORF">LAFE_0E07448G</name>
</gene>